<feature type="region of interest" description="Disordered" evidence="5">
    <location>
        <begin position="1"/>
        <end position="22"/>
    </location>
</feature>
<evidence type="ECO:0000256" key="3">
    <source>
        <dbReference type="ARBA" id="ARBA00022833"/>
    </source>
</evidence>
<dbReference type="SUPFAM" id="SSF57716">
    <property type="entry name" value="Glucocorticoid receptor-like (DNA-binding domain)"/>
    <property type="match status" value="1"/>
</dbReference>
<dbReference type="RefSeq" id="XP_004179214.1">
    <property type="nucleotide sequence ID" value="XM_004179166.1"/>
</dbReference>
<evidence type="ECO:0000313" key="8">
    <source>
        <dbReference type="Proteomes" id="UP000002866"/>
    </source>
</evidence>
<dbReference type="GO" id="GO:0008270">
    <property type="term" value="F:zinc ion binding"/>
    <property type="evidence" value="ECO:0007669"/>
    <property type="project" value="UniProtKB-KW"/>
</dbReference>
<dbReference type="eggNOG" id="KOG1601">
    <property type="taxonomic scope" value="Eukaryota"/>
</dbReference>
<reference evidence="7 8" key="1">
    <citation type="journal article" date="2011" name="Proc. Natl. Acad. Sci. U.S.A.">
        <title>Evolutionary erosion of yeast sex chromosomes by mating-type switching accidents.</title>
        <authorList>
            <person name="Gordon J.L."/>
            <person name="Armisen D."/>
            <person name="Proux-Wera E."/>
            <person name="Oheigeartaigh S.S."/>
            <person name="Byrne K.P."/>
            <person name="Wolfe K.H."/>
        </authorList>
    </citation>
    <scope>NUCLEOTIDE SEQUENCE [LARGE SCALE GENOMIC DNA]</scope>
    <source>
        <strain evidence="8">ATCC 34711 / CBS 6284 / DSM 70876 / NBRC 10599 / NRRL Y-10934 / UCD 77-7</strain>
    </source>
</reference>
<dbReference type="InterPro" id="IPR013088">
    <property type="entry name" value="Znf_NHR/GATA"/>
</dbReference>
<dbReference type="InterPro" id="IPR051140">
    <property type="entry name" value="GATA_TF"/>
</dbReference>
<evidence type="ECO:0000256" key="1">
    <source>
        <dbReference type="ARBA" id="ARBA00022723"/>
    </source>
</evidence>
<protein>
    <recommendedName>
        <fullName evidence="6">GATA-type domain-containing protein</fullName>
    </recommendedName>
</protein>
<dbReference type="AlphaFoldDB" id="I2GZZ3"/>
<dbReference type="GeneID" id="14494288"/>
<dbReference type="SMART" id="SM00401">
    <property type="entry name" value="ZnF_GATA"/>
    <property type="match status" value="1"/>
</dbReference>
<dbReference type="PROSITE" id="PS50114">
    <property type="entry name" value="GATA_ZN_FINGER_2"/>
    <property type="match status" value="1"/>
</dbReference>
<dbReference type="Proteomes" id="UP000002866">
    <property type="component" value="Chromosome 2"/>
</dbReference>
<evidence type="ECO:0000256" key="4">
    <source>
        <dbReference type="PROSITE-ProRule" id="PRU00094"/>
    </source>
</evidence>
<feature type="domain" description="GATA-type" evidence="6">
    <location>
        <begin position="360"/>
        <end position="396"/>
    </location>
</feature>
<dbReference type="InterPro" id="IPR000679">
    <property type="entry name" value="Znf_GATA"/>
</dbReference>
<dbReference type="GO" id="GO:0043565">
    <property type="term" value="F:sequence-specific DNA binding"/>
    <property type="evidence" value="ECO:0007669"/>
    <property type="project" value="InterPro"/>
</dbReference>
<dbReference type="OMA" id="QTIANVH"/>
<sequence length="451" mass="50551">MYFHTSQNNTPTAPTSASGPVPTAPITQPYIFPRPSLILPSINNTGTTSTATEAHHMNYSPRTITPNTNLVNPNQLLLTTSSAVAAAAAAAAASGSSTNTTPTSYQNYLPRLSNSSAMDSNYVLSTTAANNDRVRKPSFDTSVTPPQQLTPPMTTQTIANVHYNNPLDTFNYLTPHKWKSNWTPQQANQLSHLRFQNNFIDKSQTDNIKWVNTIQKKRSHSLATGTVDKKRKILENCLDKVNHIFNQHSLSSPPSIDVKPLEASTTKKRVMKRHTTGSFSKSFSNHNNPRVQRTLLPAIDTITIKPIESDEDLEMKDAFHPTMMTPPNSQPMTNSMTTTYNTKLPKKKRNTLLKRYAVPAKPNVKCFYCSKTSTPEWRRGPQGNRTLCNACGLYYRKLIKKFGYENANLLLRYRNFISSTDRRVPTIVDVPNSFVKMLNEDETLNPDWSAK</sequence>
<dbReference type="EMBL" id="HE806317">
    <property type="protein sequence ID" value="CCH59695.1"/>
    <property type="molecule type" value="Genomic_DNA"/>
</dbReference>
<accession>I2GZZ3</accession>
<name>I2GZZ3_HENB6</name>
<dbReference type="OrthoDB" id="2162994at2759"/>
<gene>
    <name evidence="7" type="primary">TBLA0B08790</name>
    <name evidence="7" type="ORF">TBLA_0B08790</name>
</gene>
<evidence type="ECO:0000259" key="6">
    <source>
        <dbReference type="PROSITE" id="PS50114"/>
    </source>
</evidence>
<dbReference type="Gene3D" id="3.30.50.10">
    <property type="entry name" value="Erythroid Transcription Factor GATA-1, subunit A"/>
    <property type="match status" value="1"/>
</dbReference>
<dbReference type="InParanoid" id="I2GZZ3"/>
<dbReference type="CDD" id="cd00202">
    <property type="entry name" value="ZnF_GATA"/>
    <property type="match status" value="1"/>
</dbReference>
<dbReference type="PANTHER" id="PTHR45658">
    <property type="entry name" value="GATA TRANSCRIPTION FACTOR"/>
    <property type="match status" value="1"/>
</dbReference>
<dbReference type="GO" id="GO:0006355">
    <property type="term" value="P:regulation of DNA-templated transcription"/>
    <property type="evidence" value="ECO:0007669"/>
    <property type="project" value="InterPro"/>
</dbReference>
<proteinExistence type="predicted"/>
<dbReference type="HOGENOM" id="CLU_607175_0_0_1"/>
<keyword evidence="3" id="KW-0862">Zinc</keyword>
<evidence type="ECO:0000256" key="2">
    <source>
        <dbReference type="ARBA" id="ARBA00022771"/>
    </source>
</evidence>
<dbReference type="KEGG" id="tbl:TBLA_0B08790"/>
<keyword evidence="1" id="KW-0479">Metal-binding</keyword>
<keyword evidence="8" id="KW-1185">Reference proteome</keyword>
<evidence type="ECO:0000256" key="5">
    <source>
        <dbReference type="SAM" id="MobiDB-lite"/>
    </source>
</evidence>
<dbReference type="Pfam" id="PF00320">
    <property type="entry name" value="GATA"/>
    <property type="match status" value="1"/>
</dbReference>
<organism evidence="7 8">
    <name type="scientific">Henningerozyma blattae (strain ATCC 34711 / CBS 6284 / DSM 70876 / NBRC 10599 / NRRL Y-10934 / UCD 77-7)</name>
    <name type="common">Yeast</name>
    <name type="synonym">Tetrapisispora blattae</name>
    <dbReference type="NCBI Taxonomy" id="1071380"/>
    <lineage>
        <taxon>Eukaryota</taxon>
        <taxon>Fungi</taxon>
        <taxon>Dikarya</taxon>
        <taxon>Ascomycota</taxon>
        <taxon>Saccharomycotina</taxon>
        <taxon>Saccharomycetes</taxon>
        <taxon>Saccharomycetales</taxon>
        <taxon>Saccharomycetaceae</taxon>
        <taxon>Henningerozyma</taxon>
    </lineage>
</organism>
<feature type="compositionally biased region" description="Polar residues" evidence="5">
    <location>
        <begin position="1"/>
        <end position="18"/>
    </location>
</feature>
<evidence type="ECO:0000313" key="7">
    <source>
        <dbReference type="EMBL" id="CCH59695.1"/>
    </source>
</evidence>
<keyword evidence="2 4" id="KW-0863">Zinc-finger</keyword>